<accession>A0ABW1A4L0</accession>
<evidence type="ECO:0000313" key="3">
    <source>
        <dbReference type="Proteomes" id="UP001596074"/>
    </source>
</evidence>
<evidence type="ECO:0000313" key="2">
    <source>
        <dbReference type="EMBL" id="MFC5749109.1"/>
    </source>
</evidence>
<evidence type="ECO:0000259" key="1">
    <source>
        <dbReference type="Pfam" id="PF04149"/>
    </source>
</evidence>
<reference evidence="3" key="1">
    <citation type="journal article" date="2019" name="Int. J. Syst. Evol. Microbiol.">
        <title>The Global Catalogue of Microorganisms (GCM) 10K type strain sequencing project: providing services to taxonomists for standard genome sequencing and annotation.</title>
        <authorList>
            <consortium name="The Broad Institute Genomics Platform"/>
            <consortium name="The Broad Institute Genome Sequencing Center for Infectious Disease"/>
            <person name="Wu L."/>
            <person name="Ma J."/>
        </authorList>
    </citation>
    <scope>NUCLEOTIDE SEQUENCE [LARGE SCALE GENOMIC DNA]</scope>
    <source>
        <strain evidence="3">KCTC 42087</strain>
    </source>
</reference>
<sequence>MRPDRAIPFHWRRSLRCQSNNGCVEVAPAAGADAGPDGPAVVIRDGAAPGDDTFLFLTPAAWRAFVTRVKTS</sequence>
<keyword evidence="3" id="KW-1185">Reference proteome</keyword>
<dbReference type="Pfam" id="PF04149">
    <property type="entry name" value="DUF397"/>
    <property type="match status" value="1"/>
</dbReference>
<dbReference type="InterPro" id="IPR007278">
    <property type="entry name" value="DUF397"/>
</dbReference>
<feature type="domain" description="DUF397" evidence="1">
    <location>
        <begin position="10"/>
        <end position="70"/>
    </location>
</feature>
<proteinExistence type="predicted"/>
<comment type="caution">
    <text evidence="2">The sequence shown here is derived from an EMBL/GenBank/DDBJ whole genome shotgun (WGS) entry which is preliminary data.</text>
</comment>
<dbReference type="RefSeq" id="WP_378284824.1">
    <property type="nucleotide sequence ID" value="NZ_JBHSON010000039.1"/>
</dbReference>
<dbReference type="EMBL" id="JBHSON010000039">
    <property type="protein sequence ID" value="MFC5749109.1"/>
    <property type="molecule type" value="Genomic_DNA"/>
</dbReference>
<name>A0ABW1A4L0_9ACTN</name>
<organism evidence="2 3">
    <name type="scientific">Actinomadura rugatobispora</name>
    <dbReference type="NCBI Taxonomy" id="1994"/>
    <lineage>
        <taxon>Bacteria</taxon>
        <taxon>Bacillati</taxon>
        <taxon>Actinomycetota</taxon>
        <taxon>Actinomycetes</taxon>
        <taxon>Streptosporangiales</taxon>
        <taxon>Thermomonosporaceae</taxon>
        <taxon>Actinomadura</taxon>
    </lineage>
</organism>
<gene>
    <name evidence="2" type="ORF">ACFPZN_26125</name>
</gene>
<dbReference type="Proteomes" id="UP001596074">
    <property type="component" value="Unassembled WGS sequence"/>
</dbReference>
<protein>
    <submittedName>
        <fullName evidence="2">DUF397 domain-containing protein</fullName>
    </submittedName>
</protein>